<evidence type="ECO:0000256" key="2">
    <source>
        <dbReference type="ARBA" id="ARBA00012669"/>
    </source>
</evidence>
<dbReference type="GO" id="GO:0051539">
    <property type="term" value="F:4 iron, 4 sulfur cluster binding"/>
    <property type="evidence" value="ECO:0007669"/>
    <property type="project" value="UniProtKB-KW"/>
</dbReference>
<dbReference type="SUPFAM" id="SSF142754">
    <property type="entry name" value="NadA-like"/>
    <property type="match status" value="1"/>
</dbReference>
<comment type="catalytic activity">
    <reaction evidence="10">
        <text>iminosuccinate + dihydroxyacetone phosphate = quinolinate + phosphate + 2 H2O + H(+)</text>
        <dbReference type="Rhea" id="RHEA:25888"/>
        <dbReference type="ChEBI" id="CHEBI:15377"/>
        <dbReference type="ChEBI" id="CHEBI:15378"/>
        <dbReference type="ChEBI" id="CHEBI:29959"/>
        <dbReference type="ChEBI" id="CHEBI:43474"/>
        <dbReference type="ChEBI" id="CHEBI:57642"/>
        <dbReference type="ChEBI" id="CHEBI:77875"/>
        <dbReference type="EC" id="2.5.1.72"/>
    </reaction>
</comment>
<comment type="similarity">
    <text evidence="10">Belongs to the quinolinate synthase family. Type 2 subfamily.</text>
</comment>
<evidence type="ECO:0000256" key="3">
    <source>
        <dbReference type="ARBA" id="ARBA00022485"/>
    </source>
</evidence>
<keyword evidence="5 10" id="KW-0662">Pyridine nucleotide biosynthesis</keyword>
<dbReference type="NCBIfam" id="NF006879">
    <property type="entry name" value="PRK09375.1-4"/>
    <property type="match status" value="1"/>
</dbReference>
<dbReference type="NCBIfam" id="NF006878">
    <property type="entry name" value="PRK09375.1-2"/>
    <property type="match status" value="1"/>
</dbReference>
<evidence type="ECO:0000256" key="8">
    <source>
        <dbReference type="ARBA" id="ARBA00023004"/>
    </source>
</evidence>
<evidence type="ECO:0000313" key="11">
    <source>
        <dbReference type="EMBL" id="MBJ7593512.1"/>
    </source>
</evidence>
<organism evidence="11 12">
    <name type="scientific">Candidatus Aeolococcus gillhamiae</name>
    <dbReference type="NCBI Taxonomy" id="3127015"/>
    <lineage>
        <taxon>Bacteria</taxon>
        <taxon>Bacillati</taxon>
        <taxon>Candidatus Dormiibacterota</taxon>
        <taxon>Candidatus Dormibacteria</taxon>
        <taxon>Candidatus Aeolococcales</taxon>
        <taxon>Candidatus Aeolococcaceae</taxon>
        <taxon>Candidatus Aeolococcus</taxon>
    </lineage>
</organism>
<evidence type="ECO:0000256" key="6">
    <source>
        <dbReference type="ARBA" id="ARBA00022679"/>
    </source>
</evidence>
<dbReference type="GO" id="GO:0005737">
    <property type="term" value="C:cytoplasm"/>
    <property type="evidence" value="ECO:0007669"/>
    <property type="project" value="UniProtKB-SubCell"/>
</dbReference>
<proteinExistence type="inferred from homology"/>
<evidence type="ECO:0000256" key="4">
    <source>
        <dbReference type="ARBA" id="ARBA00022490"/>
    </source>
</evidence>
<dbReference type="PANTHER" id="PTHR30573:SF0">
    <property type="entry name" value="QUINOLINATE SYNTHASE, CHLOROPLASTIC"/>
    <property type="match status" value="1"/>
</dbReference>
<dbReference type="GO" id="GO:0008987">
    <property type="term" value="F:quinolinate synthetase A activity"/>
    <property type="evidence" value="ECO:0007669"/>
    <property type="project" value="UniProtKB-UniRule"/>
</dbReference>
<dbReference type="EC" id="2.5.1.72" evidence="2 10"/>
<dbReference type="Proteomes" id="UP000606991">
    <property type="component" value="Unassembled WGS sequence"/>
</dbReference>
<dbReference type="AlphaFoldDB" id="A0A934N8S4"/>
<keyword evidence="3 10" id="KW-0004">4Fe-4S</keyword>
<protein>
    <recommendedName>
        <fullName evidence="2 10">Quinolinate synthase</fullName>
        <ecNumber evidence="2 10">2.5.1.72</ecNumber>
    </recommendedName>
</protein>
<feature type="binding site" evidence="10">
    <location>
        <begin position="208"/>
        <end position="210"/>
    </location>
    <ligand>
        <name>iminosuccinate</name>
        <dbReference type="ChEBI" id="CHEBI:77875"/>
    </ligand>
</feature>
<comment type="subcellular location">
    <subcellularLocation>
        <location evidence="10">Cytoplasm</location>
    </subcellularLocation>
</comment>
<dbReference type="HAMAP" id="MF_00568">
    <property type="entry name" value="NadA_type2"/>
    <property type="match status" value="1"/>
</dbReference>
<dbReference type="InterPro" id="IPR036094">
    <property type="entry name" value="NadA_sf"/>
</dbReference>
<evidence type="ECO:0000256" key="9">
    <source>
        <dbReference type="ARBA" id="ARBA00023014"/>
    </source>
</evidence>
<keyword evidence="8 10" id="KW-0408">Iron</keyword>
<keyword evidence="9 10" id="KW-0411">Iron-sulfur</keyword>
<sequence length="325" mass="34955">MLAVRPTEQVAADPGLPERIDRLRRERNAVILAHNYQLPEIQDVADFVGDSLGLSQEAARTDADVIVFCGVHFMAETAAILSPNRTVLLPDLAAGCSLADTINADQLRAWKAQHPGAVVVSYVNTSAEVKAESDYCCTSSNAIAVVNSIPADREILFCPDMFLGAHVERMTGRPMHIWMGECHVHAGIDPAHLDAARRRHPDAELLIHPECGCTTSTLYRSSSGDLPGATTVVTSTEGMVRRAVDSPASTFIVATEVGILHRMEKLAPTKRFLPATPGAICPFMKMITLPKVAAALETLSPRVTVAPGIAARARRAIDRMLAVPV</sequence>
<comment type="caution">
    <text evidence="11">The sequence shown here is derived from an EMBL/GenBank/DDBJ whole genome shotgun (WGS) entry which is preliminary data.</text>
</comment>
<dbReference type="NCBIfam" id="TIGR00550">
    <property type="entry name" value="nadA"/>
    <property type="match status" value="1"/>
</dbReference>
<comment type="cofactor">
    <cofactor evidence="10">
        <name>[4Fe-4S] cluster</name>
        <dbReference type="ChEBI" id="CHEBI:49883"/>
    </cofactor>
    <text evidence="10">Binds 1 [4Fe-4S] cluster per subunit.</text>
</comment>
<dbReference type="InterPro" id="IPR003473">
    <property type="entry name" value="NadA"/>
</dbReference>
<dbReference type="Gene3D" id="3.40.50.10800">
    <property type="entry name" value="NadA-like"/>
    <property type="match status" value="3"/>
</dbReference>
<feature type="binding site" evidence="10">
    <location>
        <position position="139"/>
    </location>
    <ligand>
        <name>iminosuccinate</name>
        <dbReference type="ChEBI" id="CHEBI:77875"/>
    </ligand>
</feature>
<dbReference type="Pfam" id="PF02445">
    <property type="entry name" value="NadA"/>
    <property type="match status" value="1"/>
</dbReference>
<accession>A0A934N8S4</accession>
<dbReference type="EMBL" id="JAEKNS010000021">
    <property type="protein sequence ID" value="MBJ7593512.1"/>
    <property type="molecule type" value="Genomic_DNA"/>
</dbReference>
<feature type="binding site" evidence="10">
    <location>
        <begin position="122"/>
        <end position="124"/>
    </location>
    <ligand>
        <name>iminosuccinate</name>
        <dbReference type="ChEBI" id="CHEBI:77875"/>
    </ligand>
</feature>
<dbReference type="PANTHER" id="PTHR30573">
    <property type="entry name" value="QUINOLINATE SYNTHETASE A"/>
    <property type="match status" value="1"/>
</dbReference>
<reference evidence="11 12" key="1">
    <citation type="submission" date="2020-10" db="EMBL/GenBank/DDBJ databases">
        <title>Ca. Dormibacterota MAGs.</title>
        <authorList>
            <person name="Montgomery K."/>
        </authorList>
    </citation>
    <scope>NUCLEOTIDE SEQUENCE [LARGE SCALE GENOMIC DNA]</scope>
    <source>
        <strain evidence="11">SC8812_S17_18</strain>
    </source>
</reference>
<evidence type="ECO:0000256" key="10">
    <source>
        <dbReference type="HAMAP-Rule" id="MF_00568"/>
    </source>
</evidence>
<feature type="binding site" evidence="10">
    <location>
        <position position="182"/>
    </location>
    <ligand>
        <name>[4Fe-4S] cluster</name>
        <dbReference type="ChEBI" id="CHEBI:49883"/>
    </ligand>
</feature>
<evidence type="ECO:0000256" key="7">
    <source>
        <dbReference type="ARBA" id="ARBA00022723"/>
    </source>
</evidence>
<keyword evidence="6 10" id="KW-0808">Transferase</keyword>
<feature type="binding site" evidence="10">
    <location>
        <position position="96"/>
    </location>
    <ligand>
        <name>[4Fe-4S] cluster</name>
        <dbReference type="ChEBI" id="CHEBI:49883"/>
    </ligand>
</feature>
<dbReference type="RefSeq" id="WP_337308865.1">
    <property type="nucleotide sequence ID" value="NZ_JAEKNS010000021.1"/>
</dbReference>
<dbReference type="GO" id="GO:0034628">
    <property type="term" value="P:'de novo' NAD+ biosynthetic process from L-aspartate"/>
    <property type="evidence" value="ECO:0007669"/>
    <property type="project" value="TreeGrafter"/>
</dbReference>
<evidence type="ECO:0000256" key="1">
    <source>
        <dbReference type="ARBA" id="ARBA00005065"/>
    </source>
</evidence>
<dbReference type="InterPro" id="IPR023066">
    <property type="entry name" value="Quinolinate_synth_type2"/>
</dbReference>
<feature type="binding site" evidence="10">
    <location>
        <position position="51"/>
    </location>
    <ligand>
        <name>iminosuccinate</name>
        <dbReference type="ChEBI" id="CHEBI:77875"/>
    </ligand>
</feature>
<dbReference type="GO" id="GO:0046872">
    <property type="term" value="F:metal ion binding"/>
    <property type="evidence" value="ECO:0007669"/>
    <property type="project" value="UniProtKB-KW"/>
</dbReference>
<feature type="binding site" evidence="10">
    <location>
        <position position="281"/>
    </location>
    <ligand>
        <name>[4Fe-4S] cluster</name>
        <dbReference type="ChEBI" id="CHEBI:49883"/>
    </ligand>
</feature>
<comment type="pathway">
    <text evidence="1 10">Cofactor biosynthesis; NAD(+) biosynthesis; quinolinate from iminoaspartate: step 1/1.</text>
</comment>
<keyword evidence="7 10" id="KW-0479">Metal-binding</keyword>
<feature type="binding site" evidence="10">
    <location>
        <position position="34"/>
    </location>
    <ligand>
        <name>iminosuccinate</name>
        <dbReference type="ChEBI" id="CHEBI:77875"/>
    </ligand>
</feature>
<gene>
    <name evidence="10 11" type="primary">nadA</name>
    <name evidence="11" type="ORF">JF886_01405</name>
</gene>
<evidence type="ECO:0000256" key="5">
    <source>
        <dbReference type="ARBA" id="ARBA00022642"/>
    </source>
</evidence>
<name>A0A934N8S4_9BACT</name>
<comment type="function">
    <text evidence="10">Catalyzes the condensation of iminoaspartate with dihydroxyacetone phosphate to form quinolinate.</text>
</comment>
<dbReference type="FunFam" id="3.40.50.10800:FF:000003">
    <property type="entry name" value="Quinolinate synthase A"/>
    <property type="match status" value="1"/>
</dbReference>
<feature type="binding site" evidence="10">
    <location>
        <position position="236"/>
    </location>
    <ligand>
        <name>iminosuccinate</name>
        <dbReference type="ChEBI" id="CHEBI:77875"/>
    </ligand>
</feature>
<keyword evidence="4 10" id="KW-0963">Cytoplasm</keyword>
<evidence type="ECO:0000313" key="12">
    <source>
        <dbReference type="Proteomes" id="UP000606991"/>
    </source>
</evidence>